<accession>A0A2K1K5K2</accession>
<dbReference type="Proteomes" id="UP000006727">
    <property type="component" value="Chromosome 8"/>
</dbReference>
<protein>
    <submittedName>
        <fullName evidence="1 2">Uncharacterized protein</fullName>
    </submittedName>
</protein>
<evidence type="ECO:0000313" key="3">
    <source>
        <dbReference type="Proteomes" id="UP000006727"/>
    </source>
</evidence>
<reference evidence="1 3" key="1">
    <citation type="journal article" date="2008" name="Science">
        <title>The Physcomitrella genome reveals evolutionary insights into the conquest of land by plants.</title>
        <authorList>
            <person name="Rensing S."/>
            <person name="Lang D."/>
            <person name="Zimmer A."/>
            <person name="Terry A."/>
            <person name="Salamov A."/>
            <person name="Shapiro H."/>
            <person name="Nishiyama T."/>
            <person name="Perroud P.-F."/>
            <person name="Lindquist E."/>
            <person name="Kamisugi Y."/>
            <person name="Tanahashi T."/>
            <person name="Sakakibara K."/>
            <person name="Fujita T."/>
            <person name="Oishi K."/>
            <person name="Shin-I T."/>
            <person name="Kuroki Y."/>
            <person name="Toyoda A."/>
            <person name="Suzuki Y."/>
            <person name="Hashimoto A."/>
            <person name="Yamaguchi K."/>
            <person name="Sugano A."/>
            <person name="Kohara Y."/>
            <person name="Fujiyama A."/>
            <person name="Anterola A."/>
            <person name="Aoki S."/>
            <person name="Ashton N."/>
            <person name="Barbazuk W.B."/>
            <person name="Barker E."/>
            <person name="Bennetzen J."/>
            <person name="Bezanilla M."/>
            <person name="Blankenship R."/>
            <person name="Cho S.H."/>
            <person name="Dutcher S."/>
            <person name="Estelle M."/>
            <person name="Fawcett J.A."/>
            <person name="Gundlach H."/>
            <person name="Hanada K."/>
            <person name="Heyl A."/>
            <person name="Hicks K.A."/>
            <person name="Hugh J."/>
            <person name="Lohr M."/>
            <person name="Mayer K."/>
            <person name="Melkozernov A."/>
            <person name="Murata T."/>
            <person name="Nelson D."/>
            <person name="Pils B."/>
            <person name="Prigge M."/>
            <person name="Reiss B."/>
            <person name="Renner T."/>
            <person name="Rombauts S."/>
            <person name="Rushton P."/>
            <person name="Sanderfoot A."/>
            <person name="Schween G."/>
            <person name="Shiu S.-H."/>
            <person name="Stueber K."/>
            <person name="Theodoulou F.L."/>
            <person name="Tu H."/>
            <person name="Van de Peer Y."/>
            <person name="Verrier P.J."/>
            <person name="Waters E."/>
            <person name="Wood A."/>
            <person name="Yang L."/>
            <person name="Cove D."/>
            <person name="Cuming A."/>
            <person name="Hasebe M."/>
            <person name="Lucas S."/>
            <person name="Mishler D.B."/>
            <person name="Reski R."/>
            <person name="Grigoriev I."/>
            <person name="Quatrano R.S."/>
            <person name="Boore J.L."/>
        </authorList>
    </citation>
    <scope>NUCLEOTIDE SEQUENCE [LARGE SCALE GENOMIC DNA]</scope>
    <source>
        <strain evidence="2 3">cv. Gransden 2004</strain>
    </source>
</reference>
<evidence type="ECO:0000313" key="2">
    <source>
        <dbReference type="EnsemblPlants" id="PAC:32965169.CDS.1"/>
    </source>
</evidence>
<dbReference type="InParanoid" id="A0A2K1K5K2"/>
<dbReference type="EnsemblPlants" id="Pp3c8_390V3.1">
    <property type="protein sequence ID" value="PAC:32965169.CDS.1"/>
    <property type="gene ID" value="Pp3c8_390"/>
</dbReference>
<dbReference type="AlphaFoldDB" id="A0A2K1K5K2"/>
<name>A0A2K1K5K2_PHYPA</name>
<dbReference type="EMBL" id="ABEU02000008">
    <property type="protein sequence ID" value="PNR49060.1"/>
    <property type="molecule type" value="Genomic_DNA"/>
</dbReference>
<reference evidence="2" key="3">
    <citation type="submission" date="2020-12" db="UniProtKB">
        <authorList>
            <consortium name="EnsemblPlants"/>
        </authorList>
    </citation>
    <scope>IDENTIFICATION</scope>
</reference>
<evidence type="ECO:0000313" key="1">
    <source>
        <dbReference type="EMBL" id="PNR49060.1"/>
    </source>
</evidence>
<keyword evidence="3" id="KW-1185">Reference proteome</keyword>
<sequence length="186" mass="20890">MVTGKAKICTKPLMSLRHCESGGLDAALKLTSGTNLEVQAIKSLTCEIRNRLSYGDKCRWGNVLIPPYFRKMSIDKLCYFEQRSMHCRYYPVISATGMITIHANQDWPGLSECFVETGPYNDPHCVSSIQRTEWLDYDTEGIMRSCSNASNCKPTSLASSIIFVLTMHLGRWLPSAISARSCKDYS</sequence>
<proteinExistence type="predicted"/>
<reference evidence="1 3" key="2">
    <citation type="journal article" date="2018" name="Plant J.">
        <title>The Physcomitrella patens chromosome-scale assembly reveals moss genome structure and evolution.</title>
        <authorList>
            <person name="Lang D."/>
            <person name="Ullrich K.K."/>
            <person name="Murat F."/>
            <person name="Fuchs J."/>
            <person name="Jenkins J."/>
            <person name="Haas F.B."/>
            <person name="Piednoel M."/>
            <person name="Gundlach H."/>
            <person name="Van Bel M."/>
            <person name="Meyberg R."/>
            <person name="Vives C."/>
            <person name="Morata J."/>
            <person name="Symeonidi A."/>
            <person name="Hiss M."/>
            <person name="Muchero W."/>
            <person name="Kamisugi Y."/>
            <person name="Saleh O."/>
            <person name="Blanc G."/>
            <person name="Decker E.L."/>
            <person name="van Gessel N."/>
            <person name="Grimwood J."/>
            <person name="Hayes R.D."/>
            <person name="Graham S.W."/>
            <person name="Gunter L.E."/>
            <person name="McDaniel S.F."/>
            <person name="Hoernstein S.N.W."/>
            <person name="Larsson A."/>
            <person name="Li F.W."/>
            <person name="Perroud P.F."/>
            <person name="Phillips J."/>
            <person name="Ranjan P."/>
            <person name="Rokshar D.S."/>
            <person name="Rothfels C.J."/>
            <person name="Schneider L."/>
            <person name="Shu S."/>
            <person name="Stevenson D.W."/>
            <person name="Thummler F."/>
            <person name="Tillich M."/>
            <person name="Villarreal Aguilar J.C."/>
            <person name="Widiez T."/>
            <person name="Wong G.K."/>
            <person name="Wymore A."/>
            <person name="Zhang Y."/>
            <person name="Zimmer A.D."/>
            <person name="Quatrano R.S."/>
            <person name="Mayer K.F.X."/>
            <person name="Goodstein D."/>
            <person name="Casacuberta J.M."/>
            <person name="Vandepoele K."/>
            <person name="Reski R."/>
            <person name="Cuming A.C."/>
            <person name="Tuskan G.A."/>
            <person name="Maumus F."/>
            <person name="Salse J."/>
            <person name="Schmutz J."/>
            <person name="Rensing S.A."/>
        </authorList>
    </citation>
    <scope>NUCLEOTIDE SEQUENCE [LARGE SCALE GENOMIC DNA]</scope>
    <source>
        <strain evidence="2 3">cv. Gransden 2004</strain>
    </source>
</reference>
<gene>
    <name evidence="1" type="ORF">PHYPA_010956</name>
</gene>
<dbReference type="EnsemblPlants" id="Pp3c8_390V3.2">
    <property type="protein sequence ID" value="PAC:32965170.CDS.1"/>
    <property type="gene ID" value="Pp3c8_390"/>
</dbReference>
<dbReference type="Gramene" id="Pp3c8_390V3.2">
    <property type="protein sequence ID" value="PAC:32965170.CDS.1"/>
    <property type="gene ID" value="Pp3c8_390"/>
</dbReference>
<organism evidence="1">
    <name type="scientific">Physcomitrium patens</name>
    <name type="common">Spreading-leaved earth moss</name>
    <name type="synonym">Physcomitrella patens</name>
    <dbReference type="NCBI Taxonomy" id="3218"/>
    <lineage>
        <taxon>Eukaryota</taxon>
        <taxon>Viridiplantae</taxon>
        <taxon>Streptophyta</taxon>
        <taxon>Embryophyta</taxon>
        <taxon>Bryophyta</taxon>
        <taxon>Bryophytina</taxon>
        <taxon>Bryopsida</taxon>
        <taxon>Funariidae</taxon>
        <taxon>Funariales</taxon>
        <taxon>Funariaceae</taxon>
        <taxon>Physcomitrium</taxon>
    </lineage>
</organism>
<dbReference type="Gramene" id="Pp3c8_390V3.1">
    <property type="protein sequence ID" value="PAC:32965169.CDS.1"/>
    <property type="gene ID" value="Pp3c8_390"/>
</dbReference>